<dbReference type="GeneID" id="39876688"/>
<dbReference type="OrthoDB" id="366456at2759"/>
<keyword evidence="2" id="KW-0812">Transmembrane</keyword>
<evidence type="ECO:0000256" key="2">
    <source>
        <dbReference type="SAM" id="Phobius"/>
    </source>
</evidence>
<dbReference type="AlphaFoldDB" id="A0A2H6KIV7"/>
<evidence type="ECO:0000313" key="3">
    <source>
        <dbReference type="EMBL" id="GBE62918.1"/>
    </source>
</evidence>
<dbReference type="Proteomes" id="UP000236319">
    <property type="component" value="Unassembled WGS sequence"/>
</dbReference>
<comment type="caution">
    <text evidence="3">The sequence shown here is derived from an EMBL/GenBank/DDBJ whole genome shotgun (WGS) entry which is preliminary data.</text>
</comment>
<dbReference type="EMBL" id="BDSA01000008">
    <property type="protein sequence ID" value="GBE62918.1"/>
    <property type="molecule type" value="Genomic_DNA"/>
</dbReference>
<keyword evidence="2" id="KW-0472">Membrane</keyword>
<gene>
    <name evidence="3" type="ORF">BOVATA_044110</name>
</gene>
<proteinExistence type="predicted"/>
<evidence type="ECO:0008006" key="5">
    <source>
        <dbReference type="Google" id="ProtNLM"/>
    </source>
</evidence>
<keyword evidence="4" id="KW-1185">Reference proteome</keyword>
<accession>A0A2H6KIV7</accession>
<reference evidence="3 4" key="1">
    <citation type="journal article" date="2017" name="BMC Genomics">
        <title>Whole-genome assembly of Babesia ovata and comparative genomics between closely related pathogens.</title>
        <authorList>
            <person name="Yamagishi J."/>
            <person name="Asada M."/>
            <person name="Hakimi H."/>
            <person name="Tanaka T.Q."/>
            <person name="Sugimoto C."/>
            <person name="Kawazu S."/>
        </authorList>
    </citation>
    <scope>NUCLEOTIDE SEQUENCE [LARGE SCALE GENOMIC DNA]</scope>
    <source>
        <strain evidence="3 4">Miyake</strain>
    </source>
</reference>
<evidence type="ECO:0000256" key="1">
    <source>
        <dbReference type="SAM" id="MobiDB-lite"/>
    </source>
</evidence>
<dbReference type="RefSeq" id="XP_028869161.1">
    <property type="nucleotide sequence ID" value="XM_029013328.1"/>
</dbReference>
<name>A0A2H6KIV7_9APIC</name>
<evidence type="ECO:0000313" key="4">
    <source>
        <dbReference type="Proteomes" id="UP000236319"/>
    </source>
</evidence>
<protein>
    <recommendedName>
        <fullName evidence="5">C3H1-type domain-containing protein</fullName>
    </recommendedName>
</protein>
<feature type="transmembrane region" description="Helical" evidence="2">
    <location>
        <begin position="749"/>
        <end position="774"/>
    </location>
</feature>
<feature type="region of interest" description="Disordered" evidence="1">
    <location>
        <begin position="554"/>
        <end position="575"/>
    </location>
</feature>
<keyword evidence="2" id="KW-1133">Transmembrane helix</keyword>
<sequence length="813" mass="91375">MLEKLKTSVESLHSTNFGNPAYPVLDAFPKSLVKFVEQLERGYVSTFSGRVFLHDLVKTETKNPVDPKQTGTKAVQPDENKYTLTEYGEKCAKIILTILNMLNSDLNVLKNTCKNISSSSQINKSSHLGDLLTSYGYRVSDKDKQNGELQDKSECKGSHVSDKMREAIPNANMEHLTKCLSDDTKKPGAQKSPCNLLDILSCLFTHLSEYNKVGHIATFSAKRTPCSVYEMLSWCCGLEYNSAYSKMQQHCKTWLEREEKKEKQEKERVEAKGETYKPKNDTAFKSILSKLANRGLPQLFVNSRSILTTILGTGDAETVYASDFANNKLNLKYPTSGEECLNTLLDILRRLFPPLRYMHYRCNLRAKHYGWDNCQYGKNIPTTKWPCNVHSADKSTCQPNCQANDQPNCQPTSPLQCYLTDSLLGHLPHDVTSIGCKTICNTCPKSMPGMPCITPMGFRGFSSSTRRGTELCKVLDKIFDDADLISLFSLVAKTPSTLPEHFGFVLSLVNDWHESTKLTKNIVQTAFKKSISDVSISLYENVGTLTDALRDAYGSSQSNHESNKHEDNDTIDGNDDVLKKRDVSSLSMTIACSGQNVHCAPYLVTLCHDAYYYLNTSHSNTYLSWAVYLPWAFYQYLKNLYDTFCAINCQDWGCRGCLRGDKCKTGKHGVVDKDNASAICQCPSLVQCKGVLATLYTYGFTFGNAARLNSKGAAMKCSDFCTQLYDVLHSSYFRKLFDECDNFLKEIRWPFMLTLLALWSLSLLYLLHIVVVRLDVLRIRSHLRSPSSHRIAAQSLLAVAKVGKIANVKYFSP</sequence>
<organism evidence="3 4">
    <name type="scientific">Babesia ovata</name>
    <dbReference type="NCBI Taxonomy" id="189622"/>
    <lineage>
        <taxon>Eukaryota</taxon>
        <taxon>Sar</taxon>
        <taxon>Alveolata</taxon>
        <taxon>Apicomplexa</taxon>
        <taxon>Aconoidasida</taxon>
        <taxon>Piroplasmida</taxon>
        <taxon>Babesiidae</taxon>
        <taxon>Babesia</taxon>
    </lineage>
</organism>
<dbReference type="VEuPathDB" id="PiroplasmaDB:BOVATA_044110"/>